<accession>A0A4Y2GTR2</accession>
<name>A0A4Y2GTR2_ARAVE</name>
<proteinExistence type="predicted"/>
<dbReference type="EMBL" id="BGPR01001567">
    <property type="protein sequence ID" value="GBM56913.1"/>
    <property type="molecule type" value="Genomic_DNA"/>
</dbReference>
<evidence type="ECO:0000313" key="3">
    <source>
        <dbReference type="Proteomes" id="UP000499080"/>
    </source>
</evidence>
<protein>
    <submittedName>
        <fullName evidence="2">Uncharacterized protein</fullName>
    </submittedName>
</protein>
<comment type="caution">
    <text evidence="2">The sequence shown here is derived from an EMBL/GenBank/DDBJ whole genome shotgun (WGS) entry which is preliminary data.</text>
</comment>
<gene>
    <name evidence="2" type="ORF">AVEN_200324_1</name>
</gene>
<feature type="region of interest" description="Disordered" evidence="1">
    <location>
        <begin position="1"/>
        <end position="60"/>
    </location>
</feature>
<evidence type="ECO:0000256" key="1">
    <source>
        <dbReference type="SAM" id="MobiDB-lite"/>
    </source>
</evidence>
<reference evidence="2 3" key="1">
    <citation type="journal article" date="2019" name="Sci. Rep.">
        <title>Orb-weaving spider Araneus ventricosus genome elucidates the spidroin gene catalogue.</title>
        <authorList>
            <person name="Kono N."/>
            <person name="Nakamura H."/>
            <person name="Ohtoshi R."/>
            <person name="Moran D.A.P."/>
            <person name="Shinohara A."/>
            <person name="Yoshida Y."/>
            <person name="Fujiwara M."/>
            <person name="Mori M."/>
            <person name="Tomita M."/>
            <person name="Arakawa K."/>
        </authorList>
    </citation>
    <scope>NUCLEOTIDE SEQUENCE [LARGE SCALE GENOMIC DNA]</scope>
</reference>
<feature type="compositionally biased region" description="Basic and acidic residues" evidence="1">
    <location>
        <begin position="1"/>
        <end position="12"/>
    </location>
</feature>
<evidence type="ECO:0000313" key="2">
    <source>
        <dbReference type="EMBL" id="GBM56913.1"/>
    </source>
</evidence>
<sequence>MAICRRTAEEKTSTAPSAALSTTQRLATAEPPAVQTTGKKIQKGKKIPSRPPSRLQHLPHIPKRNLKVQTYCSLPRINSQQLFLQPSFTFFQEEKKGPIMNYSPTPAHLDPSFTPNQNTAHLSSLRKDTLEYANLLQLLHQSNFTGTQSPPD</sequence>
<organism evidence="2 3">
    <name type="scientific">Araneus ventricosus</name>
    <name type="common">Orbweaver spider</name>
    <name type="synonym">Epeira ventricosa</name>
    <dbReference type="NCBI Taxonomy" id="182803"/>
    <lineage>
        <taxon>Eukaryota</taxon>
        <taxon>Metazoa</taxon>
        <taxon>Ecdysozoa</taxon>
        <taxon>Arthropoda</taxon>
        <taxon>Chelicerata</taxon>
        <taxon>Arachnida</taxon>
        <taxon>Araneae</taxon>
        <taxon>Araneomorphae</taxon>
        <taxon>Entelegynae</taxon>
        <taxon>Araneoidea</taxon>
        <taxon>Araneidae</taxon>
        <taxon>Araneus</taxon>
    </lineage>
</organism>
<feature type="compositionally biased region" description="Low complexity" evidence="1">
    <location>
        <begin position="13"/>
        <end position="23"/>
    </location>
</feature>
<keyword evidence="3" id="KW-1185">Reference proteome</keyword>
<dbReference type="AlphaFoldDB" id="A0A4Y2GTR2"/>
<dbReference type="Proteomes" id="UP000499080">
    <property type="component" value="Unassembled WGS sequence"/>
</dbReference>